<dbReference type="GO" id="GO:0006364">
    <property type="term" value="P:rRNA processing"/>
    <property type="evidence" value="ECO:0007669"/>
    <property type="project" value="UniProtKB-KW"/>
</dbReference>
<dbReference type="PANTHER" id="PTHR13026:SF0">
    <property type="entry name" value="RIBOSOMAL RNA PROCESSING 1B"/>
    <property type="match status" value="1"/>
</dbReference>
<reference evidence="5 6" key="1">
    <citation type="submission" date="2015-07" db="EMBL/GenBank/DDBJ databases">
        <title>The genome of Eufriesea mexicana.</title>
        <authorList>
            <person name="Pan H."/>
            <person name="Kapheim K."/>
        </authorList>
    </citation>
    <scope>NUCLEOTIDE SEQUENCE [LARGE SCALE GENOMIC DNA]</scope>
    <source>
        <strain evidence="5">0111107269</strain>
        <tissue evidence="5">Whole body</tissue>
    </source>
</reference>
<keyword evidence="6" id="KW-1185">Reference proteome</keyword>
<dbReference type="GO" id="GO:0005634">
    <property type="term" value="C:nucleus"/>
    <property type="evidence" value="ECO:0007669"/>
    <property type="project" value="UniProtKB-SubCell"/>
</dbReference>
<dbReference type="InterPro" id="IPR010301">
    <property type="entry name" value="RRP1"/>
</dbReference>
<protein>
    <submittedName>
        <fullName evidence="5">Ribosomal RNA processing protein 1 like protein</fullName>
    </submittedName>
</protein>
<accession>A0A310SDX3</accession>
<evidence type="ECO:0000256" key="2">
    <source>
        <dbReference type="ARBA" id="ARBA00006374"/>
    </source>
</evidence>
<dbReference type="GO" id="GO:0030688">
    <property type="term" value="C:preribosome, small subunit precursor"/>
    <property type="evidence" value="ECO:0007669"/>
    <property type="project" value="InterPro"/>
</dbReference>
<name>A0A310SDX3_9HYME</name>
<evidence type="ECO:0000256" key="1">
    <source>
        <dbReference type="ARBA" id="ARBA00004123"/>
    </source>
</evidence>
<sequence length="546" mass="63668">MAVKKTRCTRAPLQKSMQCMKQVTLINEKNKKVVVIAQEIKFARLLSSNDKVTRNRVLKNLRKWLTVRSQSSFEADFMRLWKGLFYCMWMSDKPLIQEELAESLSKIVHCFKAKDVILLYTTCALKTLGTEWFGIDQYRLDKFCMLVRRIIRQTFQKCKEELWNIEWIKAISKMLENLLIDPKICDGFSMHITEVFLEELSKISGGDILENVVTELIKPFVSYFILMDDERQIRHIMRHIFRYLIFQSNIGMDYMEKFKAWKNAGFPTGCIDAMRKIELSDEEIDEDTTIGETKFLQNQVKCDTEKILDPRAGRVDVELAQIPFDAKEIVILLNQYKFHPLSTTKSQLSEGKMPLGIKEIKVPKIQKKNMDTKSAAIRLLKFEEELYSDKLQKKRKIKNDRQLMQDKSDKPIEEELENINDETNSNENVKRDENEIVTKKRKIKHKLDFTDNLDILNKSHTSDENDLSRTSINLKGQHKINTTTNSKKRVKIALQCNTAQHTSEYISQIRKSPAIPFDANKKPLAGVLKASPIPSPINPFYKRNII</sequence>
<dbReference type="OrthoDB" id="2019504at2759"/>
<dbReference type="Pfam" id="PF05997">
    <property type="entry name" value="Nop52"/>
    <property type="match status" value="1"/>
</dbReference>
<dbReference type="Proteomes" id="UP000250275">
    <property type="component" value="Unassembled WGS sequence"/>
</dbReference>
<proteinExistence type="inferred from homology"/>
<dbReference type="EMBL" id="KQ760832">
    <property type="protein sequence ID" value="OAD58885.1"/>
    <property type="molecule type" value="Genomic_DNA"/>
</dbReference>
<evidence type="ECO:0000256" key="3">
    <source>
        <dbReference type="ARBA" id="ARBA00022552"/>
    </source>
</evidence>
<keyword evidence="3" id="KW-0698">rRNA processing</keyword>
<evidence type="ECO:0000313" key="6">
    <source>
        <dbReference type="Proteomes" id="UP000250275"/>
    </source>
</evidence>
<comment type="similarity">
    <text evidence="2">Belongs to the RRP1 family.</text>
</comment>
<dbReference type="PANTHER" id="PTHR13026">
    <property type="entry name" value="NNP-1 PROTEIN NOVEL NUCLEAR PROTEIN 1 NOP52"/>
    <property type="match status" value="1"/>
</dbReference>
<organism evidence="5 6">
    <name type="scientific">Eufriesea mexicana</name>
    <dbReference type="NCBI Taxonomy" id="516756"/>
    <lineage>
        <taxon>Eukaryota</taxon>
        <taxon>Metazoa</taxon>
        <taxon>Ecdysozoa</taxon>
        <taxon>Arthropoda</taxon>
        <taxon>Hexapoda</taxon>
        <taxon>Insecta</taxon>
        <taxon>Pterygota</taxon>
        <taxon>Neoptera</taxon>
        <taxon>Endopterygota</taxon>
        <taxon>Hymenoptera</taxon>
        <taxon>Apocrita</taxon>
        <taxon>Aculeata</taxon>
        <taxon>Apoidea</taxon>
        <taxon>Anthophila</taxon>
        <taxon>Apidae</taxon>
        <taxon>Eufriesea</taxon>
    </lineage>
</organism>
<gene>
    <name evidence="5" type="ORF">WN48_10237</name>
</gene>
<evidence type="ECO:0000256" key="4">
    <source>
        <dbReference type="ARBA" id="ARBA00023242"/>
    </source>
</evidence>
<evidence type="ECO:0000313" key="5">
    <source>
        <dbReference type="EMBL" id="OAD58885.1"/>
    </source>
</evidence>
<comment type="subcellular location">
    <subcellularLocation>
        <location evidence="1">Nucleus</location>
    </subcellularLocation>
</comment>
<keyword evidence="4" id="KW-0539">Nucleus</keyword>
<dbReference type="AlphaFoldDB" id="A0A310SDX3"/>